<comment type="caution">
    <text evidence="1">The sequence shown here is derived from an EMBL/GenBank/DDBJ whole genome shotgun (WGS) entry which is preliminary data.</text>
</comment>
<proteinExistence type="predicted"/>
<evidence type="ECO:0000313" key="2">
    <source>
        <dbReference type="Proteomes" id="UP000005824"/>
    </source>
</evidence>
<dbReference type="STRING" id="497964.CfE428DRAFT_1223"/>
<dbReference type="EMBL" id="ABVL01000003">
    <property type="protein sequence ID" value="EDY20930.1"/>
    <property type="molecule type" value="Genomic_DNA"/>
</dbReference>
<accession>B4CXD2</accession>
<dbReference type="InParanoid" id="B4CXD2"/>
<sequence precursor="true">MSLSPDTSISPSSARHAWPRVILCLGLAAIGAGVWAWQSIATLPLAALDKGTAMVKEIGHQAATVAHAFRERNVREEFLSSAATLTGTRRLQVATLQEHETFRRKESNSLAWGLIPLPSIVVQADVPVEYGYYLDFDGPWEFQQQDGAVTVYPPVLVPSTPASDISKLTFYTIEGHVWQDDKAVRNRLLATLTPALHRRAVEHIPMVKEIARQQVQIFVGKWLTASFSDGHEFHVKVVFPDERLTPAPGEAGSKVVSKAAE</sequence>
<dbReference type="AlphaFoldDB" id="B4CXD2"/>
<dbReference type="RefSeq" id="WP_006978549.1">
    <property type="nucleotide sequence ID" value="NZ_ABVL01000003.1"/>
</dbReference>
<organism evidence="1 2">
    <name type="scientific">Chthoniobacter flavus Ellin428</name>
    <dbReference type="NCBI Taxonomy" id="497964"/>
    <lineage>
        <taxon>Bacteria</taxon>
        <taxon>Pseudomonadati</taxon>
        <taxon>Verrucomicrobiota</taxon>
        <taxon>Spartobacteria</taxon>
        <taxon>Chthoniobacterales</taxon>
        <taxon>Chthoniobacteraceae</taxon>
        <taxon>Chthoniobacter</taxon>
    </lineage>
</organism>
<evidence type="ECO:0000313" key="1">
    <source>
        <dbReference type="EMBL" id="EDY20930.1"/>
    </source>
</evidence>
<dbReference type="Proteomes" id="UP000005824">
    <property type="component" value="Unassembled WGS sequence"/>
</dbReference>
<gene>
    <name evidence="1" type="ORF">CfE428DRAFT_1223</name>
</gene>
<reference evidence="1 2" key="1">
    <citation type="journal article" date="2011" name="J. Bacteriol.">
        <title>Genome sequence of Chthoniobacter flavus Ellin428, an aerobic heterotrophic soil bacterium.</title>
        <authorList>
            <person name="Kant R."/>
            <person name="van Passel M.W."/>
            <person name="Palva A."/>
            <person name="Lucas S."/>
            <person name="Lapidus A."/>
            <person name="Glavina Del Rio T."/>
            <person name="Dalin E."/>
            <person name="Tice H."/>
            <person name="Bruce D."/>
            <person name="Goodwin L."/>
            <person name="Pitluck S."/>
            <person name="Larimer F.W."/>
            <person name="Land M.L."/>
            <person name="Hauser L."/>
            <person name="Sangwan P."/>
            <person name="de Vos W.M."/>
            <person name="Janssen P.H."/>
            <person name="Smidt H."/>
        </authorList>
    </citation>
    <scope>NUCLEOTIDE SEQUENCE [LARGE SCALE GENOMIC DNA]</scope>
    <source>
        <strain evidence="1 2">Ellin428</strain>
    </source>
</reference>
<protein>
    <submittedName>
        <fullName evidence="1">Uncharacterized protein</fullName>
    </submittedName>
</protein>
<dbReference type="eggNOG" id="ENOG5033FI8">
    <property type="taxonomic scope" value="Bacteria"/>
</dbReference>
<keyword evidence="2" id="KW-1185">Reference proteome</keyword>
<name>B4CXD2_9BACT</name>